<dbReference type="AlphaFoldDB" id="A0A3B0PJ46"/>
<name>A0A3B0PJ46_9BACT</name>
<accession>A0A3B0PJ46</accession>
<reference evidence="3" key="1">
    <citation type="submission" date="2018-06" db="EMBL/GenBank/DDBJ databases">
        <authorList>
            <consortium name="Pathogen Informatics"/>
        </authorList>
    </citation>
    <scope>NUCLEOTIDE SEQUENCE [LARGE SCALE GENOMIC DNA]</scope>
    <source>
        <strain evidence="3">NCTC10135</strain>
    </source>
</reference>
<dbReference type="KEGG" id="mala:NCTC10135_00648"/>
<evidence type="ECO:0000313" key="3">
    <source>
        <dbReference type="Proteomes" id="UP000259864"/>
    </source>
</evidence>
<organism evidence="2 3">
    <name type="scientific">Metamycoplasma alkalescens</name>
    <dbReference type="NCBI Taxonomy" id="45363"/>
    <lineage>
        <taxon>Bacteria</taxon>
        <taxon>Bacillati</taxon>
        <taxon>Mycoplasmatota</taxon>
        <taxon>Mycoplasmoidales</taxon>
        <taxon>Metamycoplasmataceae</taxon>
        <taxon>Metamycoplasma</taxon>
    </lineage>
</organism>
<sequence length="351" mass="41216">MDLKDIIENKQKNIESLIYDKQILFQNKILQNQEEFKQNLESRQFESEKKIDINLGLFKNQLDFLLNAFKQNELSDAEVIQKYKDLQQQLKDILLNELKTIKDSNSDLKSNFLKLEKELNSEKAINKNNKNHIVLTNQEIQKLDSLVKNNLKQNIEMNKDNILNLALSFDKFNQKAQDNAKQIGIIKNKIPDQINQEINKLKNILSSQIDDLGHKNNSQDQNLNAYKVNTNRTLSNLDSEFKSIANSIDRVRNNEAILNRVEERLDNALKKIENFIDEKNQLKNNNNLVAAMLAIYLYDHQKSILKSDLTEDYYSSKYKHFEFIKNENTYKFLIRKTLVYPRSESNGGEPW</sequence>
<feature type="non-terminal residue" evidence="2">
    <location>
        <position position="351"/>
    </location>
</feature>
<feature type="coiled-coil region" evidence="1">
    <location>
        <begin position="251"/>
        <end position="285"/>
    </location>
</feature>
<evidence type="ECO:0000256" key="1">
    <source>
        <dbReference type="SAM" id="Coils"/>
    </source>
</evidence>
<protein>
    <submittedName>
        <fullName evidence="2">Uncharacterized protein</fullName>
    </submittedName>
</protein>
<keyword evidence="1" id="KW-0175">Coiled coil</keyword>
<gene>
    <name evidence="2" type="ORF">NCTC10135_00648</name>
</gene>
<proteinExistence type="predicted"/>
<evidence type="ECO:0000313" key="2">
    <source>
        <dbReference type="EMBL" id="SYV90131.1"/>
    </source>
</evidence>
<dbReference type="EMBL" id="LS991949">
    <property type="protein sequence ID" value="SYV90131.1"/>
    <property type="molecule type" value="Genomic_DNA"/>
</dbReference>
<dbReference type="Proteomes" id="UP000259864">
    <property type="component" value="Chromosome 1"/>
</dbReference>